<evidence type="ECO:0000313" key="3">
    <source>
        <dbReference type="Proteomes" id="UP000198569"/>
    </source>
</evidence>
<dbReference type="GO" id="GO:0016740">
    <property type="term" value="F:transferase activity"/>
    <property type="evidence" value="ECO:0007669"/>
    <property type="project" value="InterPro"/>
</dbReference>
<dbReference type="PANTHER" id="PTHR38589">
    <property type="entry name" value="BLR0621 PROTEIN"/>
    <property type="match status" value="1"/>
</dbReference>
<evidence type="ECO:0000259" key="1">
    <source>
        <dbReference type="Pfam" id="PF03734"/>
    </source>
</evidence>
<dbReference type="Proteomes" id="UP000198569">
    <property type="component" value="Unassembled WGS sequence"/>
</dbReference>
<dbReference type="InterPro" id="IPR005490">
    <property type="entry name" value="LD_TPept_cat_dom"/>
</dbReference>
<dbReference type="OrthoDB" id="186490at2"/>
<dbReference type="AlphaFoldDB" id="A0A1H2SC16"/>
<evidence type="ECO:0000313" key="2">
    <source>
        <dbReference type="EMBL" id="SDW29057.1"/>
    </source>
</evidence>
<gene>
    <name evidence="2" type="ORF">SAMN05444338_10239</name>
</gene>
<dbReference type="RefSeq" id="WP_091429219.1">
    <property type="nucleotide sequence ID" value="NZ_FNMV01000002.1"/>
</dbReference>
<name>A0A1H2SC16_9FLAO</name>
<dbReference type="PANTHER" id="PTHR38589:SF1">
    <property type="entry name" value="BLR0621 PROTEIN"/>
    <property type="match status" value="1"/>
</dbReference>
<accession>A0A1H2SC16</accession>
<sequence length="211" mass="23573">MIEDAIVITKNNKSKLNNIEQLLVVYNYQPESYSAVFVAFEKKDGSWALKFDPVEVGIGKNGFANPLTKKEGDGKSPTGIFRLGKLFSYEKQLNTLLENQQTTADDKWIDDPDSVDYNTYVKGTTSAKSYENLLLKNDAYKYCMVVEYNTNPVIKGNGSAIFFHLGVKKPYFTAGCVAIDEGNMKSIVNWLDPKMNPSIIMGNLNVLKNGL</sequence>
<feature type="domain" description="L,D-TPase catalytic" evidence="1">
    <location>
        <begin position="52"/>
        <end position="194"/>
    </location>
</feature>
<protein>
    <submittedName>
        <fullName evidence="2">L,D-peptidoglycan transpeptidase YkuD, ErfK/YbiS/YcfS/YnhG family</fullName>
    </submittedName>
</protein>
<keyword evidence="3" id="KW-1185">Reference proteome</keyword>
<proteinExistence type="predicted"/>
<reference evidence="3" key="1">
    <citation type="submission" date="2016-10" db="EMBL/GenBank/DDBJ databases">
        <authorList>
            <person name="Varghese N."/>
            <person name="Submissions S."/>
        </authorList>
    </citation>
    <scope>NUCLEOTIDE SEQUENCE [LARGE SCALE GENOMIC DNA]</scope>
    <source>
        <strain evidence="3">DSM 15718</strain>
    </source>
</reference>
<organism evidence="2 3">
    <name type="scientific">Flavobacterium degerlachei</name>
    <dbReference type="NCBI Taxonomy" id="229203"/>
    <lineage>
        <taxon>Bacteria</taxon>
        <taxon>Pseudomonadati</taxon>
        <taxon>Bacteroidota</taxon>
        <taxon>Flavobacteriia</taxon>
        <taxon>Flavobacteriales</taxon>
        <taxon>Flavobacteriaceae</taxon>
        <taxon>Flavobacterium</taxon>
    </lineage>
</organism>
<dbReference type="Pfam" id="PF03734">
    <property type="entry name" value="YkuD"/>
    <property type="match status" value="1"/>
</dbReference>
<dbReference type="EMBL" id="FNMV01000002">
    <property type="protein sequence ID" value="SDW29057.1"/>
    <property type="molecule type" value="Genomic_DNA"/>
</dbReference>